<evidence type="ECO:0000313" key="15">
    <source>
        <dbReference type="Proteomes" id="UP000825729"/>
    </source>
</evidence>
<dbReference type="InterPro" id="IPR008979">
    <property type="entry name" value="Galactose-bd-like_sf"/>
</dbReference>
<keyword evidence="15" id="KW-1185">Reference proteome</keyword>
<dbReference type="Gene3D" id="2.60.120.260">
    <property type="entry name" value="Galactose-binding domain-like"/>
    <property type="match status" value="1"/>
</dbReference>
<evidence type="ECO:0000256" key="1">
    <source>
        <dbReference type="ARBA" id="ARBA00004232"/>
    </source>
</evidence>
<dbReference type="FunFam" id="2.60.120.260:FF:000062">
    <property type="entry name" value="Galactose-binding protein isoform 3"/>
    <property type="match status" value="1"/>
</dbReference>
<evidence type="ECO:0000256" key="4">
    <source>
        <dbReference type="ARBA" id="ARBA00022824"/>
    </source>
</evidence>
<accession>A0AAV7F8I2</accession>
<feature type="coiled-coil region" evidence="10">
    <location>
        <begin position="456"/>
        <end position="511"/>
    </location>
</feature>
<dbReference type="GO" id="GO:0005789">
    <property type="term" value="C:endoplasmic reticulum membrane"/>
    <property type="evidence" value="ECO:0007669"/>
    <property type="project" value="UniProtKB-SubCell"/>
</dbReference>
<dbReference type="GO" id="GO:0031965">
    <property type="term" value="C:nuclear membrane"/>
    <property type="evidence" value="ECO:0007669"/>
    <property type="project" value="UniProtKB-SubCell"/>
</dbReference>
<evidence type="ECO:0000256" key="10">
    <source>
        <dbReference type="SAM" id="Coils"/>
    </source>
</evidence>
<dbReference type="Pfam" id="PF07738">
    <property type="entry name" value="Sad1_UNC"/>
    <property type="match status" value="1"/>
</dbReference>
<evidence type="ECO:0000256" key="6">
    <source>
        <dbReference type="ARBA" id="ARBA00023054"/>
    </source>
</evidence>
<evidence type="ECO:0000256" key="8">
    <source>
        <dbReference type="ARBA" id="ARBA00023242"/>
    </source>
</evidence>
<keyword evidence="8" id="KW-0539">Nucleus</keyword>
<name>A0AAV7F8I2_ARIFI</name>
<dbReference type="InterPro" id="IPR012919">
    <property type="entry name" value="SUN_dom"/>
</dbReference>
<evidence type="ECO:0000256" key="2">
    <source>
        <dbReference type="ARBA" id="ARBA00004477"/>
    </source>
</evidence>
<evidence type="ECO:0000256" key="9">
    <source>
        <dbReference type="ARBA" id="ARBA00054046"/>
    </source>
</evidence>
<keyword evidence="4" id="KW-0256">Endoplasmic reticulum</keyword>
<keyword evidence="7 12" id="KW-0472">Membrane</keyword>
<dbReference type="AlphaFoldDB" id="A0AAV7F8I2"/>
<reference evidence="14 15" key="1">
    <citation type="submission" date="2021-07" db="EMBL/GenBank/DDBJ databases">
        <title>The Aristolochia fimbriata genome: insights into angiosperm evolution, floral development and chemical biosynthesis.</title>
        <authorList>
            <person name="Jiao Y."/>
        </authorList>
    </citation>
    <scope>NUCLEOTIDE SEQUENCE [LARGE SCALE GENOMIC DNA]</scope>
    <source>
        <strain evidence="14">IBCAS-2021</strain>
        <tissue evidence="14">Leaf</tissue>
    </source>
</reference>
<feature type="compositionally biased region" description="Polar residues" evidence="11">
    <location>
        <begin position="161"/>
        <end position="172"/>
    </location>
</feature>
<protein>
    <recommendedName>
        <fullName evidence="13">SUN domain-containing protein</fullName>
    </recommendedName>
</protein>
<feature type="region of interest" description="Disordered" evidence="11">
    <location>
        <begin position="152"/>
        <end position="177"/>
    </location>
</feature>
<dbReference type="SUPFAM" id="SSF49785">
    <property type="entry name" value="Galactose-binding domain-like"/>
    <property type="match status" value="1"/>
</dbReference>
<dbReference type="InterPro" id="IPR045120">
    <property type="entry name" value="Suco/Slp1-like"/>
</dbReference>
<dbReference type="PROSITE" id="PS51469">
    <property type="entry name" value="SUN"/>
    <property type="match status" value="1"/>
</dbReference>
<dbReference type="PANTHER" id="PTHR12953">
    <property type="entry name" value="MEMBRANE PROTEIN CH1 RELATED"/>
    <property type="match status" value="1"/>
</dbReference>
<gene>
    <name evidence="14" type="ORF">H6P81_001432</name>
</gene>
<dbReference type="EMBL" id="JAINDJ010000002">
    <property type="protein sequence ID" value="KAG9456924.1"/>
    <property type="molecule type" value="Genomic_DNA"/>
</dbReference>
<evidence type="ECO:0000256" key="11">
    <source>
        <dbReference type="SAM" id="MobiDB-lite"/>
    </source>
</evidence>
<dbReference type="Proteomes" id="UP000825729">
    <property type="component" value="Unassembled WGS sequence"/>
</dbReference>
<comment type="caution">
    <text evidence="14">The sequence shown here is derived from an EMBL/GenBank/DDBJ whole genome shotgun (WGS) entry which is preliminary data.</text>
</comment>
<dbReference type="PANTHER" id="PTHR12953:SF0">
    <property type="entry name" value="SUN DOMAIN-CONTAINING OSSIFICATION FACTOR"/>
    <property type="match status" value="1"/>
</dbReference>
<comment type="subcellular location">
    <subcellularLocation>
        <location evidence="2">Endoplasmic reticulum membrane</location>
        <topology evidence="2">Multi-pass membrane protein</topology>
    </subcellularLocation>
    <subcellularLocation>
        <location evidence="1">Nucleus membrane</location>
        <topology evidence="1">Multi-pass membrane protein</topology>
    </subcellularLocation>
</comment>
<keyword evidence="5 12" id="KW-1133">Transmembrane helix</keyword>
<feature type="domain" description="SUN" evidence="13">
    <location>
        <begin position="161"/>
        <end position="321"/>
    </location>
</feature>
<evidence type="ECO:0000256" key="3">
    <source>
        <dbReference type="ARBA" id="ARBA00022692"/>
    </source>
</evidence>
<keyword evidence="6 10" id="KW-0175">Coiled coil</keyword>
<proteinExistence type="predicted"/>
<comment type="function">
    <text evidence="9">Encodes a member of the mid-SUN subfamily of SUN-domain proteins that is localized to both the nuclear envelope and the ER. It is involved in early seed development and nuclear morphology. [TAIR].</text>
</comment>
<evidence type="ECO:0000256" key="7">
    <source>
        <dbReference type="ARBA" id="ARBA00023136"/>
    </source>
</evidence>
<sequence length="654" mass="73755">MQRSRRALLQRRALNNTASGEKSLHKVSLVVAMWLLVILLSLWIGNGDSFSGVSVNESNWHEAEAEPVEAPNATAECNPMGMDSNSYCQDFDEDAGQSVGFGSMQENSINLQPNLVKPLEVDDTIVHEVKLEKETPKSERLVRIAPPGLDEFKSKAVNPKGKSTSGQSSSIIHRTEPGGKEYNYASAAKGAKVLDFNKEAKGAANILDKDKDKYLRNPCSAEEKFVIVELSEETLVDTIEIANCEHYSSNFKDFELLSSSIYPTDHWVKLGNFTAGNVKHAQRFTLPEPKWARYIKLNLLSHHGSEFYCTLSVLEVYGVDAVERMLEDLISVPESRVVPEDIATESAPTSQQLEPADGGDFYRRLLSEIEYDSVPNNLKRESPKSSFSDPNVEVRPQPVARMPGERESVLKILMQKVRALDLNFSVLERYLEELNARYGDIFKDFDDEITDKGLLLEQMRLQIKDLTDSKAILEKDLSELISWKSLVSSQLDNLLRDNVLLRMEVEKVRQDQTYMGNKGLAVIFDTHQDLYSNVRPIDMSSRSKVERLGKKQKHDHVRHVDTVQWSPRFLLRFDIGQNPCNGPSPSDFQTPKAAGSSRPKPKPRLSSRGRLSLPSLKNFFPFRLGFIPGFVVKSHFVLNICGCLDSRVRDLLFF</sequence>
<evidence type="ECO:0000313" key="14">
    <source>
        <dbReference type="EMBL" id="KAG9456924.1"/>
    </source>
</evidence>
<keyword evidence="3 12" id="KW-0812">Transmembrane</keyword>
<evidence type="ECO:0000259" key="13">
    <source>
        <dbReference type="PROSITE" id="PS51469"/>
    </source>
</evidence>
<evidence type="ECO:0000256" key="12">
    <source>
        <dbReference type="SAM" id="Phobius"/>
    </source>
</evidence>
<organism evidence="14 15">
    <name type="scientific">Aristolochia fimbriata</name>
    <name type="common">White veined hardy Dutchman's pipe vine</name>
    <dbReference type="NCBI Taxonomy" id="158543"/>
    <lineage>
        <taxon>Eukaryota</taxon>
        <taxon>Viridiplantae</taxon>
        <taxon>Streptophyta</taxon>
        <taxon>Embryophyta</taxon>
        <taxon>Tracheophyta</taxon>
        <taxon>Spermatophyta</taxon>
        <taxon>Magnoliopsida</taxon>
        <taxon>Magnoliidae</taxon>
        <taxon>Piperales</taxon>
        <taxon>Aristolochiaceae</taxon>
        <taxon>Aristolochia</taxon>
    </lineage>
</organism>
<evidence type="ECO:0000256" key="5">
    <source>
        <dbReference type="ARBA" id="ARBA00022989"/>
    </source>
</evidence>
<dbReference type="GO" id="GO:0034975">
    <property type="term" value="P:protein folding in endoplasmic reticulum"/>
    <property type="evidence" value="ECO:0007669"/>
    <property type="project" value="TreeGrafter"/>
</dbReference>
<feature type="transmembrane region" description="Helical" evidence="12">
    <location>
        <begin position="27"/>
        <end position="45"/>
    </location>
</feature>
<feature type="region of interest" description="Disordered" evidence="11">
    <location>
        <begin position="581"/>
        <end position="609"/>
    </location>
</feature>